<comment type="catalytic activity">
    <reaction evidence="8">
        <text>Fe-coproporphyrin III + 2 H(+) = coproporphyrin III + Fe(2+)</text>
        <dbReference type="Rhea" id="RHEA:49572"/>
        <dbReference type="ChEBI" id="CHEBI:15378"/>
        <dbReference type="ChEBI" id="CHEBI:29033"/>
        <dbReference type="ChEBI" id="CHEBI:68438"/>
        <dbReference type="ChEBI" id="CHEBI:131725"/>
        <dbReference type="EC" id="4.99.1.9"/>
    </reaction>
    <physiologicalReaction direction="right-to-left" evidence="8">
        <dbReference type="Rhea" id="RHEA:49574"/>
    </physiologicalReaction>
</comment>
<feature type="binding site" evidence="9">
    <location>
        <position position="188"/>
    </location>
    <ligand>
        <name>Fe(2+)</name>
        <dbReference type="ChEBI" id="CHEBI:29033"/>
    </ligand>
</feature>
<keyword evidence="2 9" id="KW-0963">Cytoplasm</keyword>
<dbReference type="FunFam" id="3.40.50.1400:FF:000002">
    <property type="entry name" value="Ferrochelatase"/>
    <property type="match status" value="1"/>
</dbReference>
<dbReference type="InterPro" id="IPR001015">
    <property type="entry name" value="Ferrochelatase"/>
</dbReference>
<dbReference type="PANTHER" id="PTHR11108:SF1">
    <property type="entry name" value="FERROCHELATASE, MITOCHONDRIAL"/>
    <property type="match status" value="1"/>
</dbReference>
<dbReference type="RefSeq" id="WP_182042704.1">
    <property type="nucleotide sequence ID" value="NZ_JACDZE010000001.1"/>
</dbReference>
<dbReference type="Proteomes" id="UP000552241">
    <property type="component" value="Unassembled WGS sequence"/>
</dbReference>
<feature type="binding site" evidence="9">
    <location>
        <position position="281"/>
    </location>
    <ligand>
        <name>Fe(2+)</name>
        <dbReference type="ChEBI" id="CHEBI:29033"/>
    </ligand>
</feature>
<dbReference type="GO" id="GO:0004325">
    <property type="term" value="F:ferrochelatase activity"/>
    <property type="evidence" value="ECO:0007669"/>
    <property type="project" value="UniProtKB-UniRule"/>
</dbReference>
<dbReference type="EC" id="4.98.1.1" evidence="9"/>
<evidence type="ECO:0000256" key="1">
    <source>
        <dbReference type="ARBA" id="ARBA00007718"/>
    </source>
</evidence>
<name>A0A838ZS91_9FLAO</name>
<comment type="pathway">
    <text evidence="9">Porphyrin-containing compound metabolism; protoheme biosynthesis; protoheme from protoporphyrin-IX: step 1/1.</text>
</comment>
<keyword evidence="7 9" id="KW-0627">Porphyrin biosynthesis</keyword>
<comment type="catalytic activity">
    <reaction evidence="9">
        <text>heme b + 2 H(+) = protoporphyrin IX + Fe(2+)</text>
        <dbReference type="Rhea" id="RHEA:22584"/>
        <dbReference type="ChEBI" id="CHEBI:15378"/>
        <dbReference type="ChEBI" id="CHEBI:29033"/>
        <dbReference type="ChEBI" id="CHEBI:57306"/>
        <dbReference type="ChEBI" id="CHEBI:60344"/>
        <dbReference type="EC" id="4.98.1.1"/>
    </reaction>
</comment>
<evidence type="ECO:0000256" key="5">
    <source>
        <dbReference type="ARBA" id="ARBA00023133"/>
    </source>
</evidence>
<comment type="caution">
    <text evidence="11">The sequence shown here is derived from an EMBL/GenBank/DDBJ whole genome shotgun (WGS) entry which is preliminary data.</text>
</comment>
<dbReference type="GO" id="GO:0006783">
    <property type="term" value="P:heme biosynthetic process"/>
    <property type="evidence" value="ECO:0007669"/>
    <property type="project" value="UniProtKB-UniRule"/>
</dbReference>
<evidence type="ECO:0000256" key="10">
    <source>
        <dbReference type="RuleBase" id="RU004185"/>
    </source>
</evidence>
<evidence type="ECO:0000256" key="3">
    <source>
        <dbReference type="ARBA" id="ARBA00022723"/>
    </source>
</evidence>
<comment type="subcellular location">
    <subcellularLocation>
        <location evidence="9">Cytoplasm</location>
    </subcellularLocation>
</comment>
<dbReference type="CDD" id="cd03411">
    <property type="entry name" value="Ferrochelatase_N"/>
    <property type="match status" value="1"/>
</dbReference>
<protein>
    <recommendedName>
        <fullName evidence="9">Ferrochelatase</fullName>
        <ecNumber evidence="9">4.98.1.1</ecNumber>
    </recommendedName>
    <alternativeName>
        <fullName evidence="9">Heme synthase</fullName>
    </alternativeName>
    <alternativeName>
        <fullName evidence="9">Protoheme ferro-lyase</fullName>
    </alternativeName>
</protein>
<evidence type="ECO:0000256" key="2">
    <source>
        <dbReference type="ARBA" id="ARBA00022490"/>
    </source>
</evidence>
<dbReference type="EMBL" id="JACDZE010000001">
    <property type="protein sequence ID" value="MBA5629139.1"/>
    <property type="molecule type" value="Genomic_DNA"/>
</dbReference>
<dbReference type="AlphaFoldDB" id="A0A838ZS91"/>
<gene>
    <name evidence="9 11" type="primary">hemH</name>
    <name evidence="11" type="ORF">HU137_05065</name>
</gene>
<keyword evidence="4 9" id="KW-0408">Iron</keyword>
<dbReference type="HAMAP" id="MF_00323">
    <property type="entry name" value="Ferrochelatase"/>
    <property type="match status" value="1"/>
</dbReference>
<dbReference type="UniPathway" id="UPA00252">
    <property type="reaction ID" value="UER00325"/>
</dbReference>
<evidence type="ECO:0000256" key="9">
    <source>
        <dbReference type="HAMAP-Rule" id="MF_00323"/>
    </source>
</evidence>
<dbReference type="InterPro" id="IPR033644">
    <property type="entry name" value="Ferrochelatase_C"/>
</dbReference>
<evidence type="ECO:0000256" key="7">
    <source>
        <dbReference type="ARBA" id="ARBA00023244"/>
    </source>
</evidence>
<keyword evidence="12" id="KW-1185">Reference proteome</keyword>
<sequence length="330" mass="38149">MKKGVLLINLGSPDSTNVEDVRKYLREFLMDPMVLDTPWLVRKAVVELAILPKRPVASAEAYEKIWWEEGSPLIVISKRVQEKLQKKLDIPVALGMRYQSPSIQSAMQELYDKGIREVLVIPLYPQYTMSSTWSVVGKTKEVQNKHFKDLNLTFLNSFYDRPDYIKVLAEHIKNQLPESFDKLLFSYHGIPERHDRKAVEIGKKHTNSNIKTYRDQCYETTELVRKELGLPEEKVMVSFQSRLGKDPWIKPYTDFVLKDFPAEGVKNIVVVAPAFVSDCLETLEEIAMGYEELFMESGGEKYEYLPCLNESDEWIDVLAKWSNGWAAKED</sequence>
<evidence type="ECO:0000256" key="4">
    <source>
        <dbReference type="ARBA" id="ARBA00023004"/>
    </source>
</evidence>
<keyword evidence="5 9" id="KW-0350">Heme biosynthesis</keyword>
<dbReference type="NCBIfam" id="TIGR00109">
    <property type="entry name" value="hemH"/>
    <property type="match status" value="1"/>
</dbReference>
<dbReference type="Gene3D" id="3.40.50.1400">
    <property type="match status" value="2"/>
</dbReference>
<keyword evidence="3 9" id="KW-0479">Metal-binding</keyword>
<dbReference type="PANTHER" id="PTHR11108">
    <property type="entry name" value="FERROCHELATASE"/>
    <property type="match status" value="1"/>
</dbReference>
<comment type="function">
    <text evidence="9">Catalyzes the ferrous insertion into protoporphyrin IX.</text>
</comment>
<proteinExistence type="inferred from homology"/>
<dbReference type="InterPro" id="IPR033659">
    <property type="entry name" value="Ferrochelatase_N"/>
</dbReference>
<reference evidence="11 12" key="1">
    <citation type="submission" date="2020-07" db="EMBL/GenBank/DDBJ databases">
        <title>Moheibacter lacus sp. nov., a member of the family Flavobacteriaceae isolated from freshwater lake sediment.</title>
        <authorList>
            <person name="Liu Y."/>
        </authorList>
    </citation>
    <scope>NUCLEOTIDE SEQUENCE [LARGE SCALE GENOMIC DNA]</scope>
    <source>
        <strain evidence="11 12">BDHS18</strain>
    </source>
</reference>
<evidence type="ECO:0000313" key="12">
    <source>
        <dbReference type="Proteomes" id="UP000552241"/>
    </source>
</evidence>
<dbReference type="Pfam" id="PF00762">
    <property type="entry name" value="Ferrochelatase"/>
    <property type="match status" value="1"/>
</dbReference>
<dbReference type="CDD" id="cd00419">
    <property type="entry name" value="Ferrochelatase_C"/>
    <property type="match status" value="1"/>
</dbReference>
<comment type="similarity">
    <text evidence="1 9 10">Belongs to the ferrochelatase family.</text>
</comment>
<accession>A0A838ZS91</accession>
<evidence type="ECO:0000313" key="11">
    <source>
        <dbReference type="EMBL" id="MBA5629139.1"/>
    </source>
</evidence>
<keyword evidence="6 9" id="KW-0456">Lyase</keyword>
<evidence type="ECO:0000256" key="6">
    <source>
        <dbReference type="ARBA" id="ARBA00023239"/>
    </source>
</evidence>
<dbReference type="GO" id="GO:0046872">
    <property type="term" value="F:metal ion binding"/>
    <property type="evidence" value="ECO:0007669"/>
    <property type="project" value="UniProtKB-KW"/>
</dbReference>
<dbReference type="SUPFAM" id="SSF53800">
    <property type="entry name" value="Chelatase"/>
    <property type="match status" value="1"/>
</dbReference>
<organism evidence="11 12">
    <name type="scientific">Moheibacter lacus</name>
    <dbReference type="NCBI Taxonomy" id="2745851"/>
    <lineage>
        <taxon>Bacteria</taxon>
        <taxon>Pseudomonadati</taxon>
        <taxon>Bacteroidota</taxon>
        <taxon>Flavobacteriia</taxon>
        <taxon>Flavobacteriales</taxon>
        <taxon>Weeksellaceae</taxon>
        <taxon>Moheibacter</taxon>
    </lineage>
</organism>
<dbReference type="GO" id="GO:0005737">
    <property type="term" value="C:cytoplasm"/>
    <property type="evidence" value="ECO:0007669"/>
    <property type="project" value="UniProtKB-SubCell"/>
</dbReference>
<evidence type="ECO:0000256" key="8">
    <source>
        <dbReference type="ARBA" id="ARBA00024536"/>
    </source>
</evidence>